<dbReference type="SUPFAM" id="SSF52540">
    <property type="entry name" value="P-loop containing nucleoside triphosphate hydrolases"/>
    <property type="match status" value="1"/>
</dbReference>
<keyword evidence="3" id="KW-1185">Reference proteome</keyword>
<reference evidence="3" key="1">
    <citation type="journal article" date="2008" name="PLoS ONE">
        <title>Survival in nuclear waste, extreme resistance, and potential applications gleaned from the genome sequence of Kineococcus radiotolerans SRS30216.</title>
        <authorList>
            <person name="Bagwell C.E."/>
            <person name="Bhat S."/>
            <person name="Hawkins G.M."/>
            <person name="Smith B.W."/>
            <person name="Biswas T."/>
            <person name="Hoover T.R."/>
            <person name="Saunders E."/>
            <person name="Han C.S."/>
            <person name="Tsodikov O.V."/>
            <person name="Shimkets L.J."/>
        </authorList>
    </citation>
    <scope>NUCLEOTIDE SEQUENCE [LARGE SCALE GENOMIC DNA]</scope>
    <source>
        <strain evidence="3">ATCC BAA-149 / DSM 14245 / SRS30216</strain>
    </source>
</reference>
<evidence type="ECO:0000256" key="1">
    <source>
        <dbReference type="SAM" id="MobiDB-lite"/>
    </source>
</evidence>
<evidence type="ECO:0000313" key="2">
    <source>
        <dbReference type="EMBL" id="ABS04262.1"/>
    </source>
</evidence>
<dbReference type="AlphaFoldDB" id="A6WBS3"/>
<evidence type="ECO:0008006" key="4">
    <source>
        <dbReference type="Google" id="ProtNLM"/>
    </source>
</evidence>
<dbReference type="HOGENOM" id="CLU_103816_0_0_11"/>
<feature type="region of interest" description="Disordered" evidence="1">
    <location>
        <begin position="24"/>
        <end position="47"/>
    </location>
</feature>
<accession>A6WBS3</accession>
<organism evidence="2 3">
    <name type="scientific">Kineococcus radiotolerans (strain ATCC BAA-149 / DSM 14245 / SRS30216)</name>
    <dbReference type="NCBI Taxonomy" id="266940"/>
    <lineage>
        <taxon>Bacteria</taxon>
        <taxon>Bacillati</taxon>
        <taxon>Actinomycetota</taxon>
        <taxon>Actinomycetes</taxon>
        <taxon>Kineosporiales</taxon>
        <taxon>Kineosporiaceae</taxon>
        <taxon>Kineococcus</taxon>
    </lineage>
</organism>
<dbReference type="Gene3D" id="3.40.50.300">
    <property type="entry name" value="P-loop containing nucleotide triphosphate hydrolases"/>
    <property type="match status" value="1"/>
</dbReference>
<dbReference type="EMBL" id="CP000750">
    <property type="protein sequence ID" value="ABS04262.1"/>
    <property type="molecule type" value="Genomic_DNA"/>
</dbReference>
<gene>
    <name evidence="2" type="ordered locus">Krad_2792</name>
</gene>
<dbReference type="InterPro" id="IPR027417">
    <property type="entry name" value="P-loop_NTPase"/>
</dbReference>
<feature type="compositionally biased region" description="Low complexity" evidence="1">
    <location>
        <begin position="36"/>
        <end position="47"/>
    </location>
</feature>
<sequence length="224" mass="23495">MSLTAAACQSTRRAVRAHRVVRPARDGRAGGRGRRASTVTPVRTPTPSPAALLITGTVGSGKTTTAEAVAALLREEAIPHAVVDLDALGDAWPSPPDDPFHEHLVLANLHAVARNHLAAGALRLVLAGVLEDPAHRPLYERAAGAPLTVCRLRVDLSHVHDRLRRRHGGDRDALDWHLHRSGELDAVLDAAGGGDVEVAVAAGQAPSEVALAVVRAVGWDTGRA</sequence>
<dbReference type="STRING" id="266940.Krad_2792"/>
<dbReference type="Proteomes" id="UP000001116">
    <property type="component" value="Chromosome"/>
</dbReference>
<evidence type="ECO:0000313" key="3">
    <source>
        <dbReference type="Proteomes" id="UP000001116"/>
    </source>
</evidence>
<protein>
    <recommendedName>
        <fullName evidence="4">Adenylyl-sulfate kinase</fullName>
    </recommendedName>
</protein>
<dbReference type="KEGG" id="kra:Krad_2792"/>
<proteinExistence type="predicted"/>
<name>A6WBS3_KINRD</name>
<dbReference type="eggNOG" id="COG0645">
    <property type="taxonomic scope" value="Bacteria"/>
</dbReference>